<dbReference type="SUPFAM" id="SSF53271">
    <property type="entry name" value="PRTase-like"/>
    <property type="match status" value="1"/>
</dbReference>
<reference evidence="2 3" key="1">
    <citation type="submission" date="2023-01" db="EMBL/GenBank/DDBJ databases">
        <title>Characterization of estradiol degrading bacteria Microbacterium sp. MZT7 and reveal degrading genes through genome analysis.</title>
        <authorList>
            <person name="Hao P."/>
            <person name="Gao Y."/>
        </authorList>
    </citation>
    <scope>NUCLEOTIDE SEQUENCE [LARGE SCALE GENOMIC DNA]</scope>
    <source>
        <strain evidence="2 3">MZT7</strain>
    </source>
</reference>
<organism evidence="2 3">
    <name type="scientific">Microbacterium resistens</name>
    <dbReference type="NCBI Taxonomy" id="156977"/>
    <lineage>
        <taxon>Bacteria</taxon>
        <taxon>Bacillati</taxon>
        <taxon>Actinomycetota</taxon>
        <taxon>Actinomycetes</taxon>
        <taxon>Micrococcales</taxon>
        <taxon>Microbacteriaceae</taxon>
        <taxon>Microbacterium</taxon>
    </lineage>
</organism>
<dbReference type="Gene3D" id="3.30.1310.20">
    <property type="entry name" value="PRTase-like"/>
    <property type="match status" value="1"/>
</dbReference>
<protein>
    <submittedName>
        <fullName evidence="2">Phosphoribosyltransferase</fullName>
    </submittedName>
</protein>
<name>A0ABY3RSA5_9MICO</name>
<dbReference type="InterPro" id="IPR029057">
    <property type="entry name" value="PRTase-like"/>
</dbReference>
<evidence type="ECO:0000313" key="2">
    <source>
        <dbReference type="EMBL" id="UGS25759.1"/>
    </source>
</evidence>
<dbReference type="RefSeq" id="WP_231819547.1">
    <property type="nucleotide sequence ID" value="NZ_CP082781.1"/>
</dbReference>
<keyword evidence="2" id="KW-0328">Glycosyltransferase</keyword>
<dbReference type="GO" id="GO:0016757">
    <property type="term" value="F:glycosyltransferase activity"/>
    <property type="evidence" value="ECO:0007669"/>
    <property type="project" value="UniProtKB-KW"/>
</dbReference>
<dbReference type="Gene3D" id="3.40.50.2020">
    <property type="match status" value="1"/>
</dbReference>
<sequence length="227" mass="23856">MPKVGGMTGSRRYRDRAEAGRVLAAAVRRLGHDAPLVLGLPRGGVPVAAEIAQATGGDLDVVVVRKLGFPGNPEVAMGAIASLAGRLVSVRNPEVLAHLGAGADEAFERAVALEEPELRRRERAYRGDRAPLDVRGRTLVLADDGIATGATMRAAAAVVRDRGAVRTLIAAPIALGDTPRLLHDAADDLVLPWTSDELMSVGQAYELFDQTPDEQVRALLGAVAPRA</sequence>
<keyword evidence="3" id="KW-1185">Reference proteome</keyword>
<keyword evidence="2" id="KW-0808">Transferase</keyword>
<gene>
    <name evidence="2" type="ORF">K8F61_13970</name>
</gene>
<dbReference type="CDD" id="cd06223">
    <property type="entry name" value="PRTases_typeI"/>
    <property type="match status" value="1"/>
</dbReference>
<dbReference type="EMBL" id="CP082781">
    <property type="protein sequence ID" value="UGS25759.1"/>
    <property type="molecule type" value="Genomic_DNA"/>
</dbReference>
<dbReference type="Proteomes" id="UP001199642">
    <property type="component" value="Chromosome"/>
</dbReference>
<feature type="domain" description="Phosphoribosyltransferase" evidence="1">
    <location>
        <begin position="23"/>
        <end position="169"/>
    </location>
</feature>
<dbReference type="Pfam" id="PF00156">
    <property type="entry name" value="Pribosyltran"/>
    <property type="match status" value="1"/>
</dbReference>
<evidence type="ECO:0000259" key="1">
    <source>
        <dbReference type="Pfam" id="PF00156"/>
    </source>
</evidence>
<proteinExistence type="predicted"/>
<accession>A0ABY3RSA5</accession>
<evidence type="ECO:0000313" key="3">
    <source>
        <dbReference type="Proteomes" id="UP001199642"/>
    </source>
</evidence>
<dbReference type="InterPro" id="IPR000836">
    <property type="entry name" value="PRTase_dom"/>
</dbReference>